<evidence type="ECO:0000256" key="3">
    <source>
        <dbReference type="ARBA" id="ARBA00022989"/>
    </source>
</evidence>
<comment type="caution">
    <text evidence="7">The sequence shown here is derived from an EMBL/GenBank/DDBJ whole genome shotgun (WGS) entry which is preliminary data.</text>
</comment>
<dbReference type="PANTHER" id="PTHR32089">
    <property type="entry name" value="METHYL-ACCEPTING CHEMOTAXIS PROTEIN MCPB"/>
    <property type="match status" value="1"/>
</dbReference>
<evidence type="ECO:0000256" key="1">
    <source>
        <dbReference type="ARBA" id="ARBA00004141"/>
    </source>
</evidence>
<keyword evidence="3 5" id="KW-1133">Transmembrane helix</keyword>
<dbReference type="AlphaFoldDB" id="A0A938B1S5"/>
<proteinExistence type="predicted"/>
<protein>
    <submittedName>
        <fullName evidence="7">Methyl-accepting chemotaxis protein</fullName>
    </submittedName>
</protein>
<gene>
    <name evidence="7" type="ORF">FJZ47_15975</name>
</gene>
<feature type="transmembrane region" description="Helical" evidence="5">
    <location>
        <begin position="12"/>
        <end position="32"/>
    </location>
</feature>
<accession>A0A938B1S5</accession>
<feature type="non-terminal residue" evidence="7">
    <location>
        <position position="219"/>
    </location>
</feature>
<dbReference type="EMBL" id="VGLS01000531">
    <property type="protein sequence ID" value="MBM3225282.1"/>
    <property type="molecule type" value="Genomic_DNA"/>
</dbReference>
<evidence type="ECO:0000256" key="4">
    <source>
        <dbReference type="ARBA" id="ARBA00023136"/>
    </source>
</evidence>
<keyword evidence="2 5" id="KW-0812">Transmembrane</keyword>
<name>A0A938B1S5_UNCTE</name>
<reference evidence="7" key="1">
    <citation type="submission" date="2019-03" db="EMBL/GenBank/DDBJ databases">
        <title>Lake Tanganyika Metagenome-Assembled Genomes (MAGs).</title>
        <authorList>
            <person name="Tran P."/>
        </authorList>
    </citation>
    <scope>NUCLEOTIDE SEQUENCE</scope>
    <source>
        <strain evidence="7">K_DeepCast_65m_m2_066</strain>
    </source>
</reference>
<dbReference type="PROSITE" id="PS50885">
    <property type="entry name" value="HAMP"/>
    <property type="match status" value="1"/>
</dbReference>
<dbReference type="SUPFAM" id="SSF158472">
    <property type="entry name" value="HAMP domain-like"/>
    <property type="match status" value="1"/>
</dbReference>
<dbReference type="SMART" id="SM00304">
    <property type="entry name" value="HAMP"/>
    <property type="match status" value="1"/>
</dbReference>
<dbReference type="InterPro" id="IPR003660">
    <property type="entry name" value="HAMP_dom"/>
</dbReference>
<dbReference type="CDD" id="cd06225">
    <property type="entry name" value="HAMP"/>
    <property type="match status" value="1"/>
</dbReference>
<evidence type="ECO:0000313" key="8">
    <source>
        <dbReference type="Proteomes" id="UP000712673"/>
    </source>
</evidence>
<dbReference type="Gene3D" id="1.10.287.950">
    <property type="entry name" value="Methyl-accepting chemotaxis protein"/>
    <property type="match status" value="1"/>
</dbReference>
<dbReference type="PANTHER" id="PTHR32089:SF119">
    <property type="entry name" value="METHYL-ACCEPTING CHEMOTAXIS PROTEIN CTPL"/>
    <property type="match status" value="1"/>
</dbReference>
<sequence>MLSHGGLTKKLPLLFLLCGLVPVTVLGLLIASTTSERAVVLPQVLVVLGLTSIVLFGVGRRLGRELSQQLLHMVAFARAIANGKLAGAVDVQRHDEIGLLAQTLNSMAEQLRQMLQAITVHATTLQQAAGGLETTVERMAENTNDMSDKSTMAASTAKAMSANMALVASSATDTVNSVNSVAAATEEMTATVSDIARNAEQARQVTTAAVSSVTMASQR</sequence>
<keyword evidence="4 5" id="KW-0472">Membrane</keyword>
<feature type="domain" description="HAMP" evidence="6">
    <location>
        <begin position="64"/>
        <end position="116"/>
    </location>
</feature>
<evidence type="ECO:0000313" key="7">
    <source>
        <dbReference type="EMBL" id="MBM3225282.1"/>
    </source>
</evidence>
<evidence type="ECO:0000259" key="6">
    <source>
        <dbReference type="PROSITE" id="PS50885"/>
    </source>
</evidence>
<dbReference type="GO" id="GO:0016020">
    <property type="term" value="C:membrane"/>
    <property type="evidence" value="ECO:0007669"/>
    <property type="project" value="UniProtKB-SubCell"/>
</dbReference>
<evidence type="ECO:0000256" key="2">
    <source>
        <dbReference type="ARBA" id="ARBA00022692"/>
    </source>
</evidence>
<dbReference type="Pfam" id="PF00672">
    <property type="entry name" value="HAMP"/>
    <property type="match status" value="1"/>
</dbReference>
<dbReference type="Proteomes" id="UP000712673">
    <property type="component" value="Unassembled WGS sequence"/>
</dbReference>
<dbReference type="SUPFAM" id="SSF58104">
    <property type="entry name" value="Methyl-accepting chemotaxis protein (MCP) signaling domain"/>
    <property type="match status" value="1"/>
</dbReference>
<feature type="transmembrane region" description="Helical" evidence="5">
    <location>
        <begin position="38"/>
        <end position="58"/>
    </location>
</feature>
<evidence type="ECO:0000256" key="5">
    <source>
        <dbReference type="SAM" id="Phobius"/>
    </source>
</evidence>
<organism evidence="7 8">
    <name type="scientific">Tectimicrobiota bacterium</name>
    <dbReference type="NCBI Taxonomy" id="2528274"/>
    <lineage>
        <taxon>Bacteria</taxon>
        <taxon>Pseudomonadati</taxon>
        <taxon>Nitrospinota/Tectimicrobiota group</taxon>
        <taxon>Candidatus Tectimicrobiota</taxon>
    </lineage>
</organism>
<comment type="subcellular location">
    <subcellularLocation>
        <location evidence="1">Membrane</location>
        <topology evidence="1">Multi-pass membrane protein</topology>
    </subcellularLocation>
</comment>
<dbReference type="GO" id="GO:0007165">
    <property type="term" value="P:signal transduction"/>
    <property type="evidence" value="ECO:0007669"/>
    <property type="project" value="InterPro"/>
</dbReference>